<dbReference type="InterPro" id="IPR000209">
    <property type="entry name" value="Peptidase_S8/S53_dom"/>
</dbReference>
<dbReference type="OrthoDB" id="9768989at2"/>
<dbReference type="CDD" id="cd04847">
    <property type="entry name" value="Peptidases_S8_Subtilisin_like_2"/>
    <property type="match status" value="1"/>
</dbReference>
<name>A0A5C8PKW6_9HYPH</name>
<dbReference type="Proteomes" id="UP000321638">
    <property type="component" value="Unassembled WGS sequence"/>
</dbReference>
<organism evidence="2 3">
    <name type="scientific">Vineibacter terrae</name>
    <dbReference type="NCBI Taxonomy" id="2586908"/>
    <lineage>
        <taxon>Bacteria</taxon>
        <taxon>Pseudomonadati</taxon>
        <taxon>Pseudomonadota</taxon>
        <taxon>Alphaproteobacteria</taxon>
        <taxon>Hyphomicrobiales</taxon>
        <taxon>Vineibacter</taxon>
    </lineage>
</organism>
<dbReference type="GO" id="GO:0006508">
    <property type="term" value="P:proteolysis"/>
    <property type="evidence" value="ECO:0007669"/>
    <property type="project" value="InterPro"/>
</dbReference>
<sequence length="847" mass="91392">MTGAQDYGERNNAHISIDDFRETAAYTFPARNQKRKPLRDDYAGHAAALLDQLAVALGELPVPEADVRLSIEGLKPGAIVQVTTMPPAEGSRVKATKVPAALEFPAQDVVVLRSERNDDRSESALIFVPDDARDYLRERIADYGRDPGNQRRPYVDRFEVVETVLATQVSSLFTGTVDLAATDIMWWELWVRQPVVLAGRLAALARSTNLDVHSDRLIFPDTTVLFVHASASAVAAFAGRSPGAITEIRRATGTIEPFLERGENRLGQHDWVAELAARVTPPAQDASAVCALDTGVNAAHPLISPGLRGVWAYDADWGPDDHHPEGGHGTALAGLVLYGDLEPLMNDTRPVALTHAVESMKLLPPDGFPPTKPPSYGVVTQGAVASVETERPDVRRSFCIATTATDFPSDRPSSWSGALDQIAAGSMPGDMVDGVSASERPKRLVMAATGNVSGGMMVNVVPSQPLEDPAQSWNTLTIGGFTRKEQPPAPSPALEAVVPANHRSPFSRGSQSLPDDLTPIKPEVLFEAGNMLSDTTGFCAWSPSVSLLAPGSDVAAEPLVPFWATSAAAGMAGNFIGTLQAALPGLWPETHRALTIDSAQWPQPIRNQFIGRGAHWKGGSKVEKQQMLREVGYGVPDIGRAVLSARNDVTLIAEAEIQPFAVGADGRTGVFNEMHFYDLPWPRTALEQIENEIVVMKVTLSYFIEPNVTGKAATRPDTYRSFGLRFDMKKRTETKARFRSRISASQAKDGSEPDGETSCWLLGPKAVQAGSLHCDLWRGRAIELAGHDSIAIYPVGGWWKSHAGQRRVSDKARYSLVISISAAGQAVDLYSEIANLVEVKEIDVLIG</sequence>
<keyword evidence="3" id="KW-1185">Reference proteome</keyword>
<accession>A0A5C8PKW6</accession>
<dbReference type="InterPro" id="IPR034074">
    <property type="entry name" value="Y4bN_pept_dom"/>
</dbReference>
<evidence type="ECO:0000313" key="3">
    <source>
        <dbReference type="Proteomes" id="UP000321638"/>
    </source>
</evidence>
<dbReference type="Gene3D" id="3.40.50.200">
    <property type="entry name" value="Peptidase S8/S53 domain"/>
    <property type="match status" value="1"/>
</dbReference>
<evidence type="ECO:0000313" key="2">
    <source>
        <dbReference type="EMBL" id="TXL74602.1"/>
    </source>
</evidence>
<dbReference type="InterPro" id="IPR036852">
    <property type="entry name" value="Peptidase_S8/S53_dom_sf"/>
</dbReference>
<evidence type="ECO:0000259" key="1">
    <source>
        <dbReference type="Pfam" id="PF00082"/>
    </source>
</evidence>
<reference evidence="2 3" key="1">
    <citation type="submission" date="2019-06" db="EMBL/GenBank/DDBJ databases">
        <title>New taxonomy in bacterial strain CC-CFT640, isolated from vineyard.</title>
        <authorList>
            <person name="Lin S.-Y."/>
            <person name="Tsai C.-F."/>
            <person name="Young C.-C."/>
        </authorList>
    </citation>
    <scope>NUCLEOTIDE SEQUENCE [LARGE SCALE GENOMIC DNA]</scope>
    <source>
        <strain evidence="2 3">CC-CFT640</strain>
    </source>
</reference>
<comment type="caution">
    <text evidence="2">The sequence shown here is derived from an EMBL/GenBank/DDBJ whole genome shotgun (WGS) entry which is preliminary data.</text>
</comment>
<dbReference type="SUPFAM" id="SSF52743">
    <property type="entry name" value="Subtilisin-like"/>
    <property type="match status" value="1"/>
</dbReference>
<dbReference type="AlphaFoldDB" id="A0A5C8PKW6"/>
<proteinExistence type="predicted"/>
<protein>
    <submittedName>
        <fullName evidence="2">S8 family peptidase</fullName>
    </submittedName>
</protein>
<feature type="domain" description="Peptidase S8/S53" evidence="1">
    <location>
        <begin position="287"/>
        <end position="634"/>
    </location>
</feature>
<gene>
    <name evidence="2" type="ORF">FHP25_16090</name>
</gene>
<dbReference type="GO" id="GO:0004252">
    <property type="term" value="F:serine-type endopeptidase activity"/>
    <property type="evidence" value="ECO:0007669"/>
    <property type="project" value="InterPro"/>
</dbReference>
<dbReference type="RefSeq" id="WP_147847977.1">
    <property type="nucleotide sequence ID" value="NZ_VDUZ01000017.1"/>
</dbReference>
<dbReference type="Pfam" id="PF00082">
    <property type="entry name" value="Peptidase_S8"/>
    <property type="match status" value="1"/>
</dbReference>
<dbReference type="EMBL" id="VDUZ01000017">
    <property type="protein sequence ID" value="TXL74602.1"/>
    <property type="molecule type" value="Genomic_DNA"/>
</dbReference>